<protein>
    <recommendedName>
        <fullName evidence="1">CHK kinase-like domain-containing protein</fullName>
    </recommendedName>
</protein>
<proteinExistence type="predicted"/>
<evidence type="ECO:0000313" key="2">
    <source>
        <dbReference type="EMBL" id="KAG5683603.1"/>
    </source>
</evidence>
<dbReference type="Proteomes" id="UP001107558">
    <property type="component" value="Chromosome 1"/>
</dbReference>
<dbReference type="InterPro" id="IPR011009">
    <property type="entry name" value="Kinase-like_dom_sf"/>
</dbReference>
<dbReference type="AlphaFoldDB" id="A0A9J6CPR3"/>
<accession>A0A9J6CPR3</accession>
<reference evidence="2" key="1">
    <citation type="submission" date="2021-03" db="EMBL/GenBank/DDBJ databases">
        <title>Chromosome level genome of the anhydrobiotic midge Polypedilum vanderplanki.</title>
        <authorList>
            <person name="Yoshida Y."/>
            <person name="Kikawada T."/>
            <person name="Gusev O."/>
        </authorList>
    </citation>
    <scope>NUCLEOTIDE SEQUENCE</scope>
    <source>
        <strain evidence="2">NIAS01</strain>
        <tissue evidence="2">Whole body or cell culture</tissue>
    </source>
</reference>
<dbReference type="InterPro" id="IPR015897">
    <property type="entry name" value="CHK_kinase-like"/>
</dbReference>
<dbReference type="EMBL" id="JADBJN010000001">
    <property type="protein sequence ID" value="KAG5683603.1"/>
    <property type="molecule type" value="Genomic_DNA"/>
</dbReference>
<dbReference type="InterPro" id="IPR004119">
    <property type="entry name" value="EcKL"/>
</dbReference>
<dbReference type="PANTHER" id="PTHR11012:SF6">
    <property type="entry name" value="CHK DOMAIN OV1-RELATED"/>
    <property type="match status" value="1"/>
</dbReference>
<evidence type="ECO:0000313" key="3">
    <source>
        <dbReference type="Proteomes" id="UP001107558"/>
    </source>
</evidence>
<dbReference type="Gene3D" id="3.90.1200.10">
    <property type="match status" value="1"/>
</dbReference>
<name>A0A9J6CPR3_POLVA</name>
<comment type="caution">
    <text evidence="2">The sequence shown here is derived from an EMBL/GenBank/DDBJ whole genome shotgun (WGS) entry which is preliminary data.</text>
</comment>
<dbReference type="SMART" id="SM00587">
    <property type="entry name" value="CHK"/>
    <property type="match status" value="1"/>
</dbReference>
<sequence length="435" mass="50918">MSSRDAQSDSFLNSDVVDNDFFISIVERKLNIIRDKFKLRLILISPAIGKNENFVSIVYRAKIKIELLDNNERQSVDVILKVLLSTLEEFKKFSVFPRERFMYENIIASFEKIWIERANEKVEFAPRCIKFETDPYEIIVLDDLKANGYEMLDRKIGLNLAQSKLALNKLAKFHAASAIRYQKDGIVETFLDRKASIPPEMMTEENSFLKGFMEIYYAFIEAIRSFGDCDKYADKIAAWDRQKILGCWVIVAEPMRCGFTALNHGDFWLNNMLFKGEDINEPNDMLMIDFQGNTWAGPGIDLHYFIVSSVINDVKVDKFDELIKYYHDELVESLTKLKYDQHIPTLDEVYTDLMDKAHTAVTSLFFIMFVTKYDHSEEINLEVLMKGNSEPEFYQRIFHNENYKKALKQWLPFMDERGYLDVMLPTKEDKQINGY</sequence>
<keyword evidence="3" id="KW-1185">Reference proteome</keyword>
<feature type="domain" description="CHK kinase-like" evidence="1">
    <location>
        <begin position="139"/>
        <end position="336"/>
    </location>
</feature>
<dbReference type="PANTHER" id="PTHR11012">
    <property type="entry name" value="PROTEIN KINASE-LIKE DOMAIN-CONTAINING"/>
    <property type="match status" value="1"/>
</dbReference>
<organism evidence="2 3">
    <name type="scientific">Polypedilum vanderplanki</name>
    <name type="common">Sleeping chironomid midge</name>
    <dbReference type="NCBI Taxonomy" id="319348"/>
    <lineage>
        <taxon>Eukaryota</taxon>
        <taxon>Metazoa</taxon>
        <taxon>Ecdysozoa</taxon>
        <taxon>Arthropoda</taxon>
        <taxon>Hexapoda</taxon>
        <taxon>Insecta</taxon>
        <taxon>Pterygota</taxon>
        <taxon>Neoptera</taxon>
        <taxon>Endopterygota</taxon>
        <taxon>Diptera</taxon>
        <taxon>Nematocera</taxon>
        <taxon>Chironomoidea</taxon>
        <taxon>Chironomidae</taxon>
        <taxon>Chironominae</taxon>
        <taxon>Polypedilum</taxon>
        <taxon>Polypedilum</taxon>
    </lineage>
</organism>
<dbReference type="OrthoDB" id="191037at2759"/>
<dbReference type="SUPFAM" id="SSF56112">
    <property type="entry name" value="Protein kinase-like (PK-like)"/>
    <property type="match status" value="1"/>
</dbReference>
<evidence type="ECO:0000259" key="1">
    <source>
        <dbReference type="SMART" id="SM00587"/>
    </source>
</evidence>
<gene>
    <name evidence="2" type="ORF">PVAND_012876</name>
</gene>
<dbReference type="Pfam" id="PF02958">
    <property type="entry name" value="EcKL"/>
    <property type="match status" value="1"/>
</dbReference>